<sequence>MVLVARLSRCILRNLRSNIRVSVRHYDPEPGGEEIRSTTVTMLSKEDDDNLYVEAYSEVGFKLSNGFRIVGPCVLFPRSILHWAIAGVHELNEKSLSLFPILEPKLDILILGIGEYGAKYDKNIIKYLRQHKINVEILPTDQACSTFNFLNAERRVVAAGLIPPTYIQFENDEDLLVRAQLEEKQSLYELEHGYSGSKYDDVPGELSRNLEYLKERVSPFFGTQDEKKSERKGQEGGERAPEAKKDGSDTEEKGR</sequence>
<dbReference type="InterPro" id="IPR007523">
    <property type="entry name" value="NDUFAF3/AAMDC"/>
</dbReference>
<protein>
    <recommendedName>
        <fullName evidence="2">NADH dehydrogenase [ubiquinone] 1 alpha subcomplex assembly factor 3</fullName>
    </recommendedName>
</protein>
<comment type="similarity">
    <text evidence="4">Belongs to the NDUFAF3 family.</text>
</comment>
<accession>A0ABD0KIA0</accession>
<evidence type="ECO:0000256" key="1">
    <source>
        <dbReference type="ARBA" id="ARBA00004173"/>
    </source>
</evidence>
<dbReference type="PANTHER" id="PTHR21192">
    <property type="entry name" value="NUCLEAR PROTEIN E3-3"/>
    <property type="match status" value="1"/>
</dbReference>
<feature type="compositionally biased region" description="Basic and acidic residues" evidence="5">
    <location>
        <begin position="224"/>
        <end position="255"/>
    </location>
</feature>
<keyword evidence="7" id="KW-1185">Reference proteome</keyword>
<name>A0ABD0KIA0_9CAEN</name>
<reference evidence="6 7" key="1">
    <citation type="journal article" date="2023" name="Sci. Data">
        <title>Genome assembly of the Korean intertidal mud-creeper Batillaria attramentaria.</title>
        <authorList>
            <person name="Patra A.K."/>
            <person name="Ho P.T."/>
            <person name="Jun S."/>
            <person name="Lee S.J."/>
            <person name="Kim Y."/>
            <person name="Won Y.J."/>
        </authorList>
    </citation>
    <scope>NUCLEOTIDE SEQUENCE [LARGE SCALE GENOMIC DNA]</scope>
    <source>
        <strain evidence="6">Wonlab-2016</strain>
    </source>
</reference>
<evidence type="ECO:0000256" key="4">
    <source>
        <dbReference type="ARBA" id="ARBA00049984"/>
    </source>
</evidence>
<dbReference type="CDD" id="cd05125">
    <property type="entry name" value="Mth938_2P1-like"/>
    <property type="match status" value="1"/>
</dbReference>
<dbReference type="PANTHER" id="PTHR21192:SF2">
    <property type="entry name" value="NADH DEHYDROGENASE [UBIQUINONE] 1 ALPHA SUBCOMPLEX ASSEMBLY FACTOR 3"/>
    <property type="match status" value="1"/>
</dbReference>
<evidence type="ECO:0000313" key="6">
    <source>
        <dbReference type="EMBL" id="KAK7486710.1"/>
    </source>
</evidence>
<evidence type="ECO:0000256" key="2">
    <source>
        <dbReference type="ARBA" id="ARBA00021776"/>
    </source>
</evidence>
<dbReference type="Proteomes" id="UP001519460">
    <property type="component" value="Unassembled WGS sequence"/>
</dbReference>
<proteinExistence type="inferred from homology"/>
<dbReference type="Gene3D" id="3.40.1230.10">
    <property type="entry name" value="MTH938-like"/>
    <property type="match status" value="1"/>
</dbReference>
<comment type="caution">
    <text evidence="6">The sequence shown here is derived from an EMBL/GenBank/DDBJ whole genome shotgun (WGS) entry which is preliminary data.</text>
</comment>
<dbReference type="EMBL" id="JACVVK020000174">
    <property type="protein sequence ID" value="KAK7486710.1"/>
    <property type="molecule type" value="Genomic_DNA"/>
</dbReference>
<organism evidence="6 7">
    <name type="scientific">Batillaria attramentaria</name>
    <dbReference type="NCBI Taxonomy" id="370345"/>
    <lineage>
        <taxon>Eukaryota</taxon>
        <taxon>Metazoa</taxon>
        <taxon>Spiralia</taxon>
        <taxon>Lophotrochozoa</taxon>
        <taxon>Mollusca</taxon>
        <taxon>Gastropoda</taxon>
        <taxon>Caenogastropoda</taxon>
        <taxon>Sorbeoconcha</taxon>
        <taxon>Cerithioidea</taxon>
        <taxon>Batillariidae</taxon>
        <taxon>Batillaria</taxon>
    </lineage>
</organism>
<gene>
    <name evidence="6" type="ORF">BaRGS_00021994</name>
</gene>
<comment type="subcellular location">
    <subcellularLocation>
        <location evidence="1">Mitochondrion</location>
    </subcellularLocation>
</comment>
<evidence type="ECO:0000313" key="7">
    <source>
        <dbReference type="Proteomes" id="UP001519460"/>
    </source>
</evidence>
<dbReference type="AlphaFoldDB" id="A0ABD0KIA0"/>
<dbReference type="InterPro" id="IPR036748">
    <property type="entry name" value="MTH938-like_sf"/>
</dbReference>
<dbReference type="SUPFAM" id="SSF64076">
    <property type="entry name" value="MTH938-like"/>
    <property type="match status" value="1"/>
</dbReference>
<evidence type="ECO:0000256" key="3">
    <source>
        <dbReference type="ARBA" id="ARBA00023128"/>
    </source>
</evidence>
<evidence type="ECO:0000256" key="5">
    <source>
        <dbReference type="SAM" id="MobiDB-lite"/>
    </source>
</evidence>
<dbReference type="InterPro" id="IPR034095">
    <property type="entry name" value="NDUF3"/>
</dbReference>
<dbReference type="GO" id="GO:0005739">
    <property type="term" value="C:mitochondrion"/>
    <property type="evidence" value="ECO:0007669"/>
    <property type="project" value="UniProtKB-SubCell"/>
</dbReference>
<keyword evidence="3" id="KW-0496">Mitochondrion</keyword>
<feature type="region of interest" description="Disordered" evidence="5">
    <location>
        <begin position="221"/>
        <end position="255"/>
    </location>
</feature>
<dbReference type="Pfam" id="PF04430">
    <property type="entry name" value="DUF498"/>
    <property type="match status" value="1"/>
</dbReference>